<protein>
    <submittedName>
        <fullName evidence="2">Uncharacterized protein</fullName>
    </submittedName>
</protein>
<feature type="region of interest" description="Disordered" evidence="1">
    <location>
        <begin position="67"/>
        <end position="86"/>
    </location>
</feature>
<dbReference type="AlphaFoldDB" id="A0A7R9VM29"/>
<sequence>MSDEDAKGIHIRDAISILSSRAAAGGDTGLHDGTEQVSDEHKSMGQTIEAFEWSNEGVAGCNCGTSTPHVDNKDNGPSKSAPVVADGEHLRKDLDKRRKEREVDIRSKLEELSVRSLLGAVFEAQRERTMAYQEYDRGLDTVISTGNITNYPSVCARATASFSVLSDTINTIRAILAEKHGRKDLTKLIGKLQRHEKEKLNTTAALHLERIREKNEVAPDGDERIRQLLKGGVASLRAKVTELINEINEVLEELRYEMAEEEG</sequence>
<feature type="compositionally biased region" description="Basic and acidic residues" evidence="1">
    <location>
        <begin position="29"/>
        <end position="43"/>
    </location>
</feature>
<dbReference type="Pfam" id="PF14966">
    <property type="entry name" value="DNA_repr_REX1B"/>
    <property type="match status" value="1"/>
</dbReference>
<dbReference type="PANTHER" id="PTHR28309">
    <property type="entry name" value="REQUIRED FOR EXCISION 1-B DOMAIN-CONTAINING PROTEIN"/>
    <property type="match status" value="1"/>
</dbReference>
<dbReference type="InterPro" id="IPR039491">
    <property type="entry name" value="REX1-B"/>
</dbReference>
<dbReference type="PANTHER" id="PTHR28309:SF1">
    <property type="entry name" value="REQUIRED FOR EXCISION 1-B DOMAIN-CONTAINING PROTEIN"/>
    <property type="match status" value="1"/>
</dbReference>
<accession>A0A7R9VM29</accession>
<feature type="region of interest" description="Disordered" evidence="1">
    <location>
        <begin position="24"/>
        <end position="44"/>
    </location>
</feature>
<evidence type="ECO:0000313" key="2">
    <source>
        <dbReference type="EMBL" id="CAD8299559.1"/>
    </source>
</evidence>
<dbReference type="EMBL" id="HBED01009098">
    <property type="protein sequence ID" value="CAD8299559.1"/>
    <property type="molecule type" value="Transcribed_RNA"/>
</dbReference>
<reference evidence="2" key="1">
    <citation type="submission" date="2021-01" db="EMBL/GenBank/DDBJ databases">
        <authorList>
            <person name="Corre E."/>
            <person name="Pelletier E."/>
            <person name="Niang G."/>
            <person name="Scheremetjew M."/>
            <person name="Finn R."/>
            <person name="Kale V."/>
            <person name="Holt S."/>
            <person name="Cochrane G."/>
            <person name="Meng A."/>
            <person name="Brown T."/>
            <person name="Cohen L."/>
        </authorList>
    </citation>
    <scope>NUCLEOTIDE SEQUENCE</scope>
    <source>
        <strain evidence="2">CCMP147</strain>
    </source>
</reference>
<name>A0A7R9VM29_9STRA</name>
<organism evidence="2">
    <name type="scientific">Pseudictyota dubia</name>
    <dbReference type="NCBI Taxonomy" id="2749911"/>
    <lineage>
        <taxon>Eukaryota</taxon>
        <taxon>Sar</taxon>
        <taxon>Stramenopiles</taxon>
        <taxon>Ochrophyta</taxon>
        <taxon>Bacillariophyta</taxon>
        <taxon>Mediophyceae</taxon>
        <taxon>Biddulphiophycidae</taxon>
        <taxon>Eupodiscales</taxon>
        <taxon>Odontellaceae</taxon>
        <taxon>Pseudictyota</taxon>
    </lineage>
</organism>
<proteinExistence type="predicted"/>
<gene>
    <name evidence="2" type="ORF">TDUB1175_LOCUS4487</name>
</gene>
<evidence type="ECO:0000256" key="1">
    <source>
        <dbReference type="SAM" id="MobiDB-lite"/>
    </source>
</evidence>